<keyword evidence="4 7" id="KW-0812">Transmembrane</keyword>
<dbReference type="PANTHER" id="PTHR30561">
    <property type="entry name" value="SMR FAMILY PROTON-DEPENDENT DRUG EFFLUX TRANSPORTER SUGE"/>
    <property type="match status" value="1"/>
</dbReference>
<keyword evidence="3" id="KW-1003">Cell membrane</keyword>
<dbReference type="Proteomes" id="UP000679950">
    <property type="component" value="Unassembled WGS sequence"/>
</dbReference>
<dbReference type="InterPro" id="IPR000390">
    <property type="entry name" value="Small_drug/metabolite_transptr"/>
</dbReference>
<keyword evidence="10" id="KW-1185">Reference proteome</keyword>
<evidence type="ECO:0000313" key="10">
    <source>
        <dbReference type="Proteomes" id="UP000679950"/>
    </source>
</evidence>
<evidence type="ECO:0000313" key="9">
    <source>
        <dbReference type="EMBL" id="GIN59861.1"/>
    </source>
</evidence>
<name>A0ABQ4KQU0_9BACI</name>
<evidence type="ECO:0008006" key="11">
    <source>
        <dbReference type="Google" id="ProtNLM"/>
    </source>
</evidence>
<evidence type="ECO:0000256" key="1">
    <source>
        <dbReference type="ARBA" id="ARBA00004651"/>
    </source>
</evidence>
<evidence type="ECO:0000256" key="5">
    <source>
        <dbReference type="ARBA" id="ARBA00022989"/>
    </source>
</evidence>
<accession>A0ABQ4KQU0</accession>
<keyword evidence="2" id="KW-0813">Transport</keyword>
<comment type="similarity">
    <text evidence="7">Belongs to the drug/metabolite transporter (DMT) superfamily. Small multidrug resistance (SMR) (TC 2.A.7.1) family.</text>
</comment>
<organism evidence="9 10">
    <name type="scientific">Lederbergia ruris</name>
    <dbReference type="NCBI Taxonomy" id="217495"/>
    <lineage>
        <taxon>Bacteria</taxon>
        <taxon>Bacillati</taxon>
        <taxon>Bacillota</taxon>
        <taxon>Bacilli</taxon>
        <taxon>Bacillales</taxon>
        <taxon>Bacillaceae</taxon>
        <taxon>Lederbergia</taxon>
    </lineage>
</organism>
<sequence length="69" mass="7396">MKGYILLSIAIVSEVLATLCLKLSEGFSNIIPSIGVVFGYGLAFYLLSQSLAYMSLSLAYAVWSGSEQP</sequence>
<keyword evidence="6 8" id="KW-0472">Membrane</keyword>
<dbReference type="PANTHER" id="PTHR30561:SF1">
    <property type="entry name" value="MULTIDRUG TRANSPORTER EMRE"/>
    <property type="match status" value="1"/>
</dbReference>
<evidence type="ECO:0000256" key="7">
    <source>
        <dbReference type="RuleBase" id="RU003942"/>
    </source>
</evidence>
<dbReference type="InterPro" id="IPR037185">
    <property type="entry name" value="EmrE-like"/>
</dbReference>
<evidence type="ECO:0000256" key="6">
    <source>
        <dbReference type="ARBA" id="ARBA00023136"/>
    </source>
</evidence>
<feature type="transmembrane region" description="Helical" evidence="8">
    <location>
        <begin position="27"/>
        <end position="47"/>
    </location>
</feature>
<keyword evidence="5 8" id="KW-1133">Transmembrane helix</keyword>
<dbReference type="EMBL" id="BORB01000065">
    <property type="protein sequence ID" value="GIN59861.1"/>
    <property type="molecule type" value="Genomic_DNA"/>
</dbReference>
<evidence type="ECO:0000256" key="4">
    <source>
        <dbReference type="ARBA" id="ARBA00022692"/>
    </source>
</evidence>
<evidence type="ECO:0000256" key="8">
    <source>
        <dbReference type="SAM" id="Phobius"/>
    </source>
</evidence>
<dbReference type="InterPro" id="IPR045324">
    <property type="entry name" value="Small_multidrug_res"/>
</dbReference>
<dbReference type="Pfam" id="PF00893">
    <property type="entry name" value="Multi_Drug_Res"/>
    <property type="match status" value="1"/>
</dbReference>
<comment type="caution">
    <text evidence="9">The sequence shown here is derived from an EMBL/GenBank/DDBJ whole genome shotgun (WGS) entry which is preliminary data.</text>
</comment>
<proteinExistence type="inferred from homology"/>
<gene>
    <name evidence="9" type="ORF">J8TS2_41800</name>
</gene>
<reference evidence="9 10" key="1">
    <citation type="submission" date="2021-03" db="EMBL/GenBank/DDBJ databases">
        <title>Antimicrobial resistance genes in bacteria isolated from Japanese honey, and their potential for conferring macrolide and lincosamide resistance in the American foulbrood pathogen Paenibacillus larvae.</title>
        <authorList>
            <person name="Okamoto M."/>
            <person name="Kumagai M."/>
            <person name="Kanamori H."/>
            <person name="Takamatsu D."/>
        </authorList>
    </citation>
    <scope>NUCLEOTIDE SEQUENCE [LARGE SCALE GENOMIC DNA]</scope>
    <source>
        <strain evidence="9 10">J8TS2</strain>
    </source>
</reference>
<protein>
    <recommendedName>
        <fullName evidence="11">QacE family quaternary ammonium compound efflux SMR transporter</fullName>
    </recommendedName>
</protein>
<evidence type="ECO:0000256" key="2">
    <source>
        <dbReference type="ARBA" id="ARBA00022448"/>
    </source>
</evidence>
<dbReference type="SUPFAM" id="SSF103481">
    <property type="entry name" value="Multidrug resistance efflux transporter EmrE"/>
    <property type="match status" value="1"/>
</dbReference>
<evidence type="ECO:0000256" key="3">
    <source>
        <dbReference type="ARBA" id="ARBA00022475"/>
    </source>
</evidence>
<comment type="subcellular location">
    <subcellularLocation>
        <location evidence="1 7">Cell membrane</location>
        <topology evidence="1 7">Multi-pass membrane protein</topology>
    </subcellularLocation>
</comment>
<dbReference type="Gene3D" id="1.10.3730.20">
    <property type="match status" value="1"/>
</dbReference>